<dbReference type="PROSITE" id="PS00159">
    <property type="entry name" value="ALDOLASE_KDPG_KHG_1"/>
    <property type="match status" value="1"/>
</dbReference>
<evidence type="ECO:0000256" key="1">
    <source>
        <dbReference type="ARBA" id="ARBA00000654"/>
    </source>
</evidence>
<protein>
    <recommendedName>
        <fullName evidence="5">2-dehydro-3-deoxy-phosphogluconate aldolase</fullName>
        <ecNumber evidence="5">4.1.2.14</ecNumber>
    </recommendedName>
</protein>
<dbReference type="PANTHER" id="PTHR30246">
    <property type="entry name" value="2-KETO-3-DEOXY-6-PHOSPHOGLUCONATE ALDOLASE"/>
    <property type="match status" value="1"/>
</dbReference>
<dbReference type="KEGG" id="zdf:AN401_00555"/>
<evidence type="ECO:0000256" key="7">
    <source>
        <dbReference type="ARBA" id="ARBA00023270"/>
    </source>
</evidence>
<dbReference type="CDD" id="cd00452">
    <property type="entry name" value="KDPG_aldolase"/>
    <property type="match status" value="1"/>
</dbReference>
<keyword evidence="10" id="KW-1185">Reference proteome</keyword>
<name>A0A231MUQ2_9GAMM</name>
<dbReference type="InterPro" id="IPR000887">
    <property type="entry name" value="Aldlse_KDPG_KHG"/>
</dbReference>
<dbReference type="EC" id="4.1.2.14" evidence="5"/>
<proteinExistence type="inferred from homology"/>
<evidence type="ECO:0000256" key="6">
    <source>
        <dbReference type="ARBA" id="ARBA00023239"/>
    </source>
</evidence>
<dbReference type="InterPro" id="IPR031337">
    <property type="entry name" value="KDPG/KHG_AS_1"/>
</dbReference>
<dbReference type="InterPro" id="IPR031338">
    <property type="entry name" value="KDPG/KHG_AS_2"/>
</dbReference>
<dbReference type="Proteomes" id="UP000217763">
    <property type="component" value="Chromosome"/>
</dbReference>
<dbReference type="PANTHER" id="PTHR30246:SF1">
    <property type="entry name" value="2-DEHYDRO-3-DEOXY-6-PHOSPHOGALACTONATE ALDOLASE-RELATED"/>
    <property type="match status" value="1"/>
</dbReference>
<evidence type="ECO:0000256" key="2">
    <source>
        <dbReference type="ARBA" id="ARBA00004736"/>
    </source>
</evidence>
<organism evidence="9 10">
    <name type="scientific">Zobellella denitrificans</name>
    <dbReference type="NCBI Taxonomy" id="347534"/>
    <lineage>
        <taxon>Bacteria</taxon>
        <taxon>Pseudomonadati</taxon>
        <taxon>Pseudomonadota</taxon>
        <taxon>Gammaproteobacteria</taxon>
        <taxon>Aeromonadales</taxon>
        <taxon>Aeromonadaceae</taxon>
        <taxon>Zobellella</taxon>
    </lineage>
</organism>
<dbReference type="PROSITE" id="PS00160">
    <property type="entry name" value="ALDOLASE_KDPG_KHG_2"/>
    <property type="match status" value="1"/>
</dbReference>
<dbReference type="InterPro" id="IPR013785">
    <property type="entry name" value="Aldolase_TIM"/>
</dbReference>
<keyword evidence="6 9" id="KW-0456">Lyase</keyword>
<dbReference type="Gene3D" id="3.20.20.70">
    <property type="entry name" value="Aldolase class I"/>
    <property type="match status" value="1"/>
</dbReference>
<dbReference type="Pfam" id="PF01081">
    <property type="entry name" value="Aldolase"/>
    <property type="match status" value="1"/>
</dbReference>
<comment type="pathway">
    <text evidence="2">Carbohydrate acid metabolism; 2-dehydro-3-deoxy-D-gluconate degradation; D-glyceraldehyde 3-phosphate and pyruvate from 2-dehydro-3-deoxy-D-gluconate: step 2/2.</text>
</comment>
<evidence type="ECO:0000256" key="3">
    <source>
        <dbReference type="ARBA" id="ARBA00006906"/>
    </source>
</evidence>
<keyword evidence="7" id="KW-0704">Schiff base</keyword>
<dbReference type="NCBIfam" id="TIGR01182">
    <property type="entry name" value="eda"/>
    <property type="match status" value="1"/>
</dbReference>
<evidence type="ECO:0000256" key="4">
    <source>
        <dbReference type="ARBA" id="ARBA00011233"/>
    </source>
</evidence>
<accession>A0A231MUQ2</accession>
<comment type="subunit">
    <text evidence="4">Homotrimer.</text>
</comment>
<dbReference type="EMBL" id="CP012621">
    <property type="protein sequence ID" value="ATG72518.1"/>
    <property type="molecule type" value="Genomic_DNA"/>
</dbReference>
<evidence type="ECO:0000256" key="5">
    <source>
        <dbReference type="ARBA" id="ARBA00013063"/>
    </source>
</evidence>
<gene>
    <name evidence="9" type="ORF">AN401_00555</name>
</gene>
<evidence type="ECO:0000313" key="9">
    <source>
        <dbReference type="EMBL" id="ATG72518.1"/>
    </source>
</evidence>
<comment type="similarity">
    <text evidence="3">Belongs to the KHG/KDPG aldolase family.</text>
</comment>
<dbReference type="GO" id="GO:0008675">
    <property type="term" value="F:2-dehydro-3-deoxy-phosphogluconate aldolase activity"/>
    <property type="evidence" value="ECO:0007669"/>
    <property type="project" value="UniProtKB-EC"/>
</dbReference>
<dbReference type="AlphaFoldDB" id="A0A231MUQ2"/>
<evidence type="ECO:0000313" key="10">
    <source>
        <dbReference type="Proteomes" id="UP000217763"/>
    </source>
</evidence>
<comment type="catalytic activity">
    <reaction evidence="1">
        <text>2-dehydro-3-deoxy-6-phospho-D-gluconate = D-glyceraldehyde 3-phosphate + pyruvate</text>
        <dbReference type="Rhea" id="RHEA:17089"/>
        <dbReference type="ChEBI" id="CHEBI:15361"/>
        <dbReference type="ChEBI" id="CHEBI:57569"/>
        <dbReference type="ChEBI" id="CHEBI:59776"/>
        <dbReference type="EC" id="4.1.2.14"/>
    </reaction>
</comment>
<dbReference type="NCBIfam" id="NF004325">
    <property type="entry name" value="PRK05718.1"/>
    <property type="match status" value="1"/>
</dbReference>
<evidence type="ECO:0000256" key="8">
    <source>
        <dbReference type="ARBA" id="ARBA00023277"/>
    </source>
</evidence>
<reference evidence="10" key="1">
    <citation type="submission" date="2015-09" db="EMBL/GenBank/DDBJ databases">
        <authorList>
            <person name="Shao Z."/>
            <person name="Wang L."/>
        </authorList>
    </citation>
    <scope>NUCLEOTIDE SEQUENCE [LARGE SCALE GENOMIC DNA]</scope>
    <source>
        <strain evidence="10">F13-1</strain>
    </source>
</reference>
<dbReference type="OrthoDB" id="9805177at2"/>
<dbReference type="RefSeq" id="WP_094041040.1">
    <property type="nucleotide sequence ID" value="NZ_CP012621.1"/>
</dbReference>
<keyword evidence="8" id="KW-0119">Carbohydrate metabolism</keyword>
<sequence length="218" mass="22637">MTWQLQPDAVFAASPLMPVMVVDRPEQAVPLARALLAGGIDVFEVTLRTDAALAAITAIAEALPEALVGAGTVLTPEQYDAAVAAGARFVISPGCTPRLLQHAARGSAPLIPGVSTPSEIMQALELGYSRLKFFPAEVNGGAAALKAMSAPLPQIRFCPTGGINPDNLTGYARLSCVATVGGSWMLPADAIAAGDWERVTRLSREAVTLLGELHRQAG</sequence>
<dbReference type="SUPFAM" id="SSF51569">
    <property type="entry name" value="Aldolase"/>
    <property type="match status" value="1"/>
</dbReference>